<dbReference type="Pfam" id="PF04018">
    <property type="entry name" value="VCA0040-like"/>
    <property type="match status" value="1"/>
</dbReference>
<evidence type="ECO:0000313" key="3">
    <source>
        <dbReference type="EMBL" id="VFJ53344.1"/>
    </source>
</evidence>
<dbReference type="AlphaFoldDB" id="A0A450SIV7"/>
<dbReference type="InterPro" id="IPR007163">
    <property type="entry name" value="VCA0040-like"/>
</dbReference>
<feature type="transmembrane region" description="Helical" evidence="1">
    <location>
        <begin position="221"/>
        <end position="241"/>
    </location>
</feature>
<dbReference type="EMBL" id="CAADFD010000012">
    <property type="protein sequence ID" value="VFJ52448.1"/>
    <property type="molecule type" value="Genomic_DNA"/>
</dbReference>
<keyword evidence="1" id="KW-0812">Transmembrane</keyword>
<feature type="transmembrane region" description="Helical" evidence="1">
    <location>
        <begin position="151"/>
        <end position="178"/>
    </location>
</feature>
<dbReference type="PANTHER" id="PTHR37308:SF1">
    <property type="entry name" value="POLYPRENYL-PHOSPHATE TRANSPORTER"/>
    <property type="match status" value="1"/>
</dbReference>
<feature type="transmembrane region" description="Helical" evidence="1">
    <location>
        <begin position="64"/>
        <end position="85"/>
    </location>
</feature>
<feature type="transmembrane region" description="Helical" evidence="1">
    <location>
        <begin position="97"/>
        <end position="115"/>
    </location>
</feature>
<organism evidence="3">
    <name type="scientific">Candidatus Kentrum sp. FW</name>
    <dbReference type="NCBI Taxonomy" id="2126338"/>
    <lineage>
        <taxon>Bacteria</taxon>
        <taxon>Pseudomonadati</taxon>
        <taxon>Pseudomonadota</taxon>
        <taxon>Gammaproteobacteria</taxon>
        <taxon>Candidatus Kentrum</taxon>
    </lineage>
</organism>
<keyword evidence="1" id="KW-0472">Membrane</keyword>
<dbReference type="EMBL" id="CAADEW010000042">
    <property type="protein sequence ID" value="VFJ53344.1"/>
    <property type="molecule type" value="Genomic_DNA"/>
</dbReference>
<sequence>MITTVIKGFCMGTADIIPGVSGGTIAFILGFYARLIEAIRAFDGTLIGYLYRGDPRAAARHIDLGFLLSLGLGITMALFFFTQIVPLPSLLRTYPELVYGLFFGLLLASIGVLIHALERFESRDGPWLLFGIMLGYWIVNLVPIHTPEEPWFIVISGSLATCAMMLPGISGSFVLLILKKYTYLLDAISSLDPGVLVPFGSGVLIGLLLFSHFLAWLLRNFYRLTFLVVTGVLIGSLWVIWPFQARTYQDVGGKSHLVTSTPIWPRELDETTIAAACLIMVGVVTVIVINSLAKRTGYRVGTKISV</sequence>
<feature type="transmembrane region" description="Helical" evidence="1">
    <location>
        <begin position="127"/>
        <end position="145"/>
    </location>
</feature>
<evidence type="ECO:0000256" key="1">
    <source>
        <dbReference type="SAM" id="Phobius"/>
    </source>
</evidence>
<proteinExistence type="predicted"/>
<name>A0A450SIV7_9GAMM</name>
<keyword evidence="1" id="KW-1133">Transmembrane helix</keyword>
<reference evidence="3" key="1">
    <citation type="submission" date="2019-02" db="EMBL/GenBank/DDBJ databases">
        <authorList>
            <person name="Gruber-Vodicka R. H."/>
            <person name="Seah K. B. B."/>
        </authorList>
    </citation>
    <scope>NUCLEOTIDE SEQUENCE</scope>
    <source>
        <strain evidence="2">BECK_BZ106</strain>
        <strain evidence="3">BECK_BZ15</strain>
    </source>
</reference>
<evidence type="ECO:0000313" key="2">
    <source>
        <dbReference type="EMBL" id="VFJ52448.1"/>
    </source>
</evidence>
<feature type="transmembrane region" description="Helical" evidence="1">
    <location>
        <begin position="190"/>
        <end position="215"/>
    </location>
</feature>
<dbReference type="PANTHER" id="PTHR37308">
    <property type="entry name" value="INTEGRAL MEMBRANE PROTEIN"/>
    <property type="match status" value="1"/>
</dbReference>
<feature type="transmembrane region" description="Helical" evidence="1">
    <location>
        <begin position="16"/>
        <end position="33"/>
    </location>
</feature>
<protein>
    <submittedName>
        <fullName evidence="3">Putative membrane protein</fullName>
    </submittedName>
</protein>
<accession>A0A450SIV7</accession>
<feature type="transmembrane region" description="Helical" evidence="1">
    <location>
        <begin position="273"/>
        <end position="293"/>
    </location>
</feature>
<gene>
    <name evidence="3" type="ORF">BECKFW1821A_GA0114235_10422</name>
    <name evidence="2" type="ORF">BECKFW1821B_GA0114236_101222</name>
</gene>